<dbReference type="Proteomes" id="UP000445000">
    <property type="component" value="Unassembled WGS sequence"/>
</dbReference>
<gene>
    <name evidence="1" type="ORF">GCM10011487_49340</name>
</gene>
<keyword evidence="2" id="KW-1185">Reference proteome</keyword>
<reference evidence="2" key="1">
    <citation type="submission" date="2020-01" db="EMBL/GenBank/DDBJ databases">
        <title>'Steroidobacter agaridevorans' sp. nov., agar-degrading bacteria isolated from rhizosphere soils.</title>
        <authorList>
            <person name="Ikenaga M."/>
            <person name="Kataoka M."/>
            <person name="Murouchi A."/>
            <person name="Katsuragi S."/>
            <person name="Sakai M."/>
        </authorList>
    </citation>
    <scope>NUCLEOTIDE SEQUENCE [LARGE SCALE GENOMIC DNA]</scope>
    <source>
        <strain evidence="2">YU21-B</strain>
    </source>
</reference>
<evidence type="ECO:0000313" key="2">
    <source>
        <dbReference type="Proteomes" id="UP000445000"/>
    </source>
</evidence>
<comment type="caution">
    <text evidence="1">The sequence shown here is derived from an EMBL/GenBank/DDBJ whole genome shotgun (WGS) entry which is preliminary data.</text>
</comment>
<accession>A0A829YHZ3</accession>
<evidence type="ECO:0000313" key="1">
    <source>
        <dbReference type="EMBL" id="GFE82934.1"/>
    </source>
</evidence>
<dbReference type="AlphaFoldDB" id="A0A829YHZ3"/>
<sequence>MRQVVERIEIFLARKVGLAPFGMSAQLLLPLAQNKQRVAPRPCPVQTVFCRFFREHGNSAIGGLGSLDHVLIGERPDI</sequence>
<protein>
    <submittedName>
        <fullName evidence="1">Uncharacterized protein</fullName>
    </submittedName>
</protein>
<organism evidence="1 2">
    <name type="scientific">Steroidobacter agaridevorans</name>
    <dbReference type="NCBI Taxonomy" id="2695856"/>
    <lineage>
        <taxon>Bacteria</taxon>
        <taxon>Pseudomonadati</taxon>
        <taxon>Pseudomonadota</taxon>
        <taxon>Gammaproteobacteria</taxon>
        <taxon>Steroidobacterales</taxon>
        <taxon>Steroidobacteraceae</taxon>
        <taxon>Steroidobacter</taxon>
    </lineage>
</organism>
<proteinExistence type="predicted"/>
<name>A0A829YHZ3_9GAMM</name>
<dbReference type="EMBL" id="BLJN01000005">
    <property type="protein sequence ID" value="GFE82934.1"/>
    <property type="molecule type" value="Genomic_DNA"/>
</dbReference>